<organism evidence="2 3">
    <name type="scientific">Sulfitobacter indolifex HEL-45</name>
    <dbReference type="NCBI Taxonomy" id="391624"/>
    <lineage>
        <taxon>Bacteria</taxon>
        <taxon>Pseudomonadati</taxon>
        <taxon>Pseudomonadota</taxon>
        <taxon>Alphaproteobacteria</taxon>
        <taxon>Rhodobacterales</taxon>
        <taxon>Roseobacteraceae</taxon>
        <taxon>Sulfitobacter</taxon>
    </lineage>
</organism>
<evidence type="ECO:0000313" key="3">
    <source>
        <dbReference type="Proteomes" id="UP000003257"/>
    </source>
</evidence>
<evidence type="ECO:0000313" key="2">
    <source>
        <dbReference type="EMBL" id="EDQ05054.1"/>
    </source>
</evidence>
<dbReference type="RefSeq" id="WP_007119192.1">
    <property type="nucleotide sequence ID" value="NZ_ABID01000002.1"/>
</dbReference>
<protein>
    <submittedName>
        <fullName evidence="2">Uncharacterized protein</fullName>
    </submittedName>
</protein>
<feature type="chain" id="PRO_5046376502" evidence="1">
    <location>
        <begin position="43"/>
        <end position="227"/>
    </location>
</feature>
<dbReference type="EMBL" id="ABID01000002">
    <property type="protein sequence ID" value="EDQ05054.1"/>
    <property type="molecule type" value="Genomic_DNA"/>
</dbReference>
<reference evidence="2 3" key="1">
    <citation type="submission" date="2007-11" db="EMBL/GenBank/DDBJ databases">
        <authorList>
            <person name="Wagner-Dobler I."/>
            <person name="Ferriera S."/>
            <person name="Johnson J."/>
            <person name="Kravitz S."/>
            <person name="Beeson K."/>
            <person name="Sutton G."/>
            <person name="Rogers Y.-H."/>
            <person name="Friedman R."/>
            <person name="Frazier M."/>
            <person name="Venter J.C."/>
        </authorList>
    </citation>
    <scope>NUCLEOTIDE SEQUENCE [LARGE SCALE GENOMIC DNA]</scope>
    <source>
        <strain evidence="2 3">HEL-45</strain>
    </source>
</reference>
<sequence length="227" mass="25278">MALQFFLRVVAGFLHVLLRCVAQSRVLFLCALLAFAAPPAHAQFDTGTMGALLVSAGPIVDDAIEKAGNEGDYITFRIASELKLLIEGMRLAGNDLLNRTFTELDDSQQQVFQNLRVTLEGLQEGVAMQVSEIRAGIDQMHQISNDWQFAGPTVLRSSPAIQAPTNSENVFIVFRGLSLDTANPRLTVGERDLERVQLEQMRQHFCCRRSFYLSTRQPSACCVERLF</sequence>
<feature type="signal peptide" evidence="1">
    <location>
        <begin position="1"/>
        <end position="42"/>
    </location>
</feature>
<accession>A0ABP2D9U5</accession>
<keyword evidence="1" id="KW-0732">Signal</keyword>
<dbReference type="Proteomes" id="UP000003257">
    <property type="component" value="Unassembled WGS sequence"/>
</dbReference>
<name>A0ABP2D9U5_9RHOB</name>
<comment type="caution">
    <text evidence="2">The sequence shown here is derived from an EMBL/GenBank/DDBJ whole genome shotgun (WGS) entry which is preliminary data.</text>
</comment>
<proteinExistence type="predicted"/>
<keyword evidence="3" id="KW-1185">Reference proteome</keyword>
<evidence type="ECO:0000256" key="1">
    <source>
        <dbReference type="SAM" id="SignalP"/>
    </source>
</evidence>
<gene>
    <name evidence="2" type="ORF">OIHEL45_09943</name>
</gene>